<evidence type="ECO:0008006" key="3">
    <source>
        <dbReference type="Google" id="ProtNLM"/>
    </source>
</evidence>
<evidence type="ECO:0000313" key="1">
    <source>
        <dbReference type="EMBL" id="PNE29771.1"/>
    </source>
</evidence>
<dbReference type="AlphaFoldDB" id="A0A2N8NLX5"/>
<comment type="caution">
    <text evidence="1">The sequence shown here is derived from an EMBL/GenBank/DDBJ whole genome shotgun (WGS) entry which is preliminary data.</text>
</comment>
<reference evidence="2" key="1">
    <citation type="submission" date="2015-07" db="EMBL/GenBank/DDBJ databases">
        <authorList>
            <person name="Graham D.E."/>
            <person name="Giannone R.J."/>
            <person name="Gulvik C.A."/>
            <person name="Hettich R.L."/>
            <person name="Klingeman D.M."/>
            <person name="Mahan K.M."/>
            <person name="Parry R.J."/>
            <person name="Spain J.C."/>
        </authorList>
    </citation>
    <scope>NUCLEOTIDE SEQUENCE [LARGE SCALE GENOMIC DNA]</scope>
    <source>
        <strain evidence="2">ATCC 27428</strain>
    </source>
</reference>
<keyword evidence="2" id="KW-1185">Reference proteome</keyword>
<evidence type="ECO:0000313" key="2">
    <source>
        <dbReference type="Proteomes" id="UP000235945"/>
    </source>
</evidence>
<protein>
    <recommendedName>
        <fullName evidence="3">Holin</fullName>
    </recommendedName>
</protein>
<dbReference type="Proteomes" id="UP000235945">
    <property type="component" value="Unassembled WGS sequence"/>
</dbReference>
<gene>
    <name evidence="1" type="ORF">AF335_32965</name>
</gene>
<proteinExistence type="predicted"/>
<name>A0A2N8NLX5_STREU</name>
<sequence>MGDRGKHRGPASALSLTDFARQHPARLYSVAAAAVALVAEYVSIPQETVLALVAALLGAGEVTQRVENAKTANARDSGT</sequence>
<accession>A0A2N8NLX5</accession>
<dbReference type="RefSeq" id="WP_102922209.1">
    <property type="nucleotide sequence ID" value="NZ_LGUI01000017.1"/>
</dbReference>
<dbReference type="EMBL" id="LGUI01000017">
    <property type="protein sequence ID" value="PNE29771.1"/>
    <property type="molecule type" value="Genomic_DNA"/>
</dbReference>
<organism evidence="1 2">
    <name type="scientific">Streptomyces eurocidicus</name>
    <name type="common">Streptoverticillium eurocidicus</name>
    <dbReference type="NCBI Taxonomy" id="66423"/>
    <lineage>
        <taxon>Bacteria</taxon>
        <taxon>Bacillati</taxon>
        <taxon>Actinomycetota</taxon>
        <taxon>Actinomycetes</taxon>
        <taxon>Kitasatosporales</taxon>
        <taxon>Streptomycetaceae</taxon>
        <taxon>Streptomyces</taxon>
    </lineage>
</organism>